<keyword evidence="5 14" id="KW-0349">Heme</keyword>
<dbReference type="Gene3D" id="1.10.630.10">
    <property type="entry name" value="Cytochrome P450"/>
    <property type="match status" value="1"/>
</dbReference>
<evidence type="ECO:0000256" key="13">
    <source>
        <dbReference type="ARBA" id="ARBA00023180"/>
    </source>
</evidence>
<keyword evidence="13" id="KW-0325">Glycoprotein</keyword>
<dbReference type="PANTHER" id="PTHR46300:SF2">
    <property type="entry name" value="CYTOCHROME P450 MONOOXYGENASE ALNH-RELATED"/>
    <property type="match status" value="1"/>
</dbReference>
<dbReference type="GO" id="GO:0004497">
    <property type="term" value="F:monooxygenase activity"/>
    <property type="evidence" value="ECO:0007669"/>
    <property type="project" value="UniProtKB-KW"/>
</dbReference>
<feature type="binding site" description="axial binding residue" evidence="14">
    <location>
        <position position="192"/>
    </location>
    <ligand>
        <name>heme</name>
        <dbReference type="ChEBI" id="CHEBI:30413"/>
    </ligand>
    <ligandPart>
        <name>Fe</name>
        <dbReference type="ChEBI" id="CHEBI:18248"/>
    </ligandPart>
</feature>
<keyword evidence="11" id="KW-0503">Monooxygenase</keyword>
<evidence type="ECO:0000313" key="17">
    <source>
        <dbReference type="Proteomes" id="UP000807306"/>
    </source>
</evidence>
<dbReference type="EMBL" id="MU157843">
    <property type="protein sequence ID" value="KAF9529920.1"/>
    <property type="molecule type" value="Genomic_DNA"/>
</dbReference>
<evidence type="ECO:0000256" key="15">
    <source>
        <dbReference type="SAM" id="Phobius"/>
    </source>
</evidence>
<dbReference type="Proteomes" id="UP000807306">
    <property type="component" value="Unassembled WGS sequence"/>
</dbReference>
<comment type="pathway">
    <text evidence="3">Secondary metabolite biosynthesis.</text>
</comment>
<evidence type="ECO:0000256" key="14">
    <source>
        <dbReference type="PIRSR" id="PIRSR602401-1"/>
    </source>
</evidence>
<dbReference type="InterPro" id="IPR050364">
    <property type="entry name" value="Cytochrome_P450_fung"/>
</dbReference>
<evidence type="ECO:0000256" key="1">
    <source>
        <dbReference type="ARBA" id="ARBA00001971"/>
    </source>
</evidence>
<keyword evidence="17" id="KW-1185">Reference proteome</keyword>
<reference evidence="16" key="1">
    <citation type="submission" date="2020-11" db="EMBL/GenBank/DDBJ databases">
        <authorList>
            <consortium name="DOE Joint Genome Institute"/>
            <person name="Ahrendt S."/>
            <person name="Riley R."/>
            <person name="Andreopoulos W."/>
            <person name="Labutti K."/>
            <person name="Pangilinan J."/>
            <person name="Ruiz-Duenas F.J."/>
            <person name="Barrasa J.M."/>
            <person name="Sanchez-Garcia M."/>
            <person name="Camarero S."/>
            <person name="Miyauchi S."/>
            <person name="Serrano A."/>
            <person name="Linde D."/>
            <person name="Babiker R."/>
            <person name="Drula E."/>
            <person name="Ayuso-Fernandez I."/>
            <person name="Pacheco R."/>
            <person name="Padilla G."/>
            <person name="Ferreira P."/>
            <person name="Barriuso J."/>
            <person name="Kellner H."/>
            <person name="Castanera R."/>
            <person name="Alfaro M."/>
            <person name="Ramirez L."/>
            <person name="Pisabarro A.G."/>
            <person name="Kuo A."/>
            <person name="Tritt A."/>
            <person name="Lipzen A."/>
            <person name="He G."/>
            <person name="Yan M."/>
            <person name="Ng V."/>
            <person name="Cullen D."/>
            <person name="Martin F."/>
            <person name="Rosso M.-N."/>
            <person name="Henrissat B."/>
            <person name="Hibbett D."/>
            <person name="Martinez A.T."/>
            <person name="Grigoriev I.V."/>
        </authorList>
    </citation>
    <scope>NUCLEOTIDE SEQUENCE</scope>
    <source>
        <strain evidence="16">CBS 506.95</strain>
    </source>
</reference>
<dbReference type="SUPFAM" id="SSF48264">
    <property type="entry name" value="Cytochrome P450"/>
    <property type="match status" value="1"/>
</dbReference>
<evidence type="ECO:0000256" key="12">
    <source>
        <dbReference type="ARBA" id="ARBA00023136"/>
    </source>
</evidence>
<dbReference type="PANTHER" id="PTHR46300">
    <property type="entry name" value="P450, PUTATIVE (EUROFUNG)-RELATED-RELATED"/>
    <property type="match status" value="1"/>
</dbReference>
<comment type="subcellular location">
    <subcellularLocation>
        <location evidence="2">Membrane</location>
        <topology evidence="2">Single-pass membrane protein</topology>
    </subcellularLocation>
</comment>
<organism evidence="16 17">
    <name type="scientific">Crepidotus variabilis</name>
    <dbReference type="NCBI Taxonomy" id="179855"/>
    <lineage>
        <taxon>Eukaryota</taxon>
        <taxon>Fungi</taxon>
        <taxon>Dikarya</taxon>
        <taxon>Basidiomycota</taxon>
        <taxon>Agaricomycotina</taxon>
        <taxon>Agaricomycetes</taxon>
        <taxon>Agaricomycetidae</taxon>
        <taxon>Agaricales</taxon>
        <taxon>Agaricineae</taxon>
        <taxon>Crepidotaceae</taxon>
        <taxon>Crepidotus</taxon>
    </lineage>
</organism>
<dbReference type="InterPro" id="IPR001128">
    <property type="entry name" value="Cyt_P450"/>
</dbReference>
<feature type="transmembrane region" description="Helical" evidence="15">
    <location>
        <begin position="196"/>
        <end position="213"/>
    </location>
</feature>
<keyword evidence="7 14" id="KW-0479">Metal-binding</keyword>
<dbReference type="Pfam" id="PF00067">
    <property type="entry name" value="p450"/>
    <property type="match status" value="1"/>
</dbReference>
<dbReference type="InterPro" id="IPR002401">
    <property type="entry name" value="Cyt_P450_E_grp-I"/>
</dbReference>
<evidence type="ECO:0000313" key="16">
    <source>
        <dbReference type="EMBL" id="KAF9529920.1"/>
    </source>
</evidence>
<dbReference type="OrthoDB" id="2789670at2759"/>
<evidence type="ECO:0000256" key="5">
    <source>
        <dbReference type="ARBA" id="ARBA00022617"/>
    </source>
</evidence>
<gene>
    <name evidence="16" type="ORF">CPB83DRAFT_882572</name>
</gene>
<keyword evidence="10 14" id="KW-0408">Iron</keyword>
<keyword evidence="6 15" id="KW-0812">Transmembrane</keyword>
<comment type="caution">
    <text evidence="16">The sequence shown here is derived from an EMBL/GenBank/DDBJ whole genome shotgun (WGS) entry which is preliminary data.</text>
</comment>
<keyword evidence="8 15" id="KW-1133">Transmembrane helix</keyword>
<proteinExistence type="inferred from homology"/>
<comment type="similarity">
    <text evidence="4">Belongs to the cytochrome P450 family.</text>
</comment>
<evidence type="ECO:0000256" key="7">
    <source>
        <dbReference type="ARBA" id="ARBA00022723"/>
    </source>
</evidence>
<dbReference type="GO" id="GO:0016020">
    <property type="term" value="C:membrane"/>
    <property type="evidence" value="ECO:0007669"/>
    <property type="project" value="UniProtKB-SubCell"/>
</dbReference>
<dbReference type="GO" id="GO:0020037">
    <property type="term" value="F:heme binding"/>
    <property type="evidence" value="ECO:0007669"/>
    <property type="project" value="InterPro"/>
</dbReference>
<evidence type="ECO:0000256" key="4">
    <source>
        <dbReference type="ARBA" id="ARBA00010617"/>
    </source>
</evidence>
<evidence type="ECO:0000256" key="8">
    <source>
        <dbReference type="ARBA" id="ARBA00022989"/>
    </source>
</evidence>
<evidence type="ECO:0000256" key="6">
    <source>
        <dbReference type="ARBA" id="ARBA00022692"/>
    </source>
</evidence>
<comment type="cofactor">
    <cofactor evidence="1 14">
        <name>heme</name>
        <dbReference type="ChEBI" id="CHEBI:30413"/>
    </cofactor>
</comment>
<dbReference type="GO" id="GO:0016705">
    <property type="term" value="F:oxidoreductase activity, acting on paired donors, with incorporation or reduction of molecular oxygen"/>
    <property type="evidence" value="ECO:0007669"/>
    <property type="project" value="InterPro"/>
</dbReference>
<feature type="transmembrane region" description="Helical" evidence="15">
    <location>
        <begin position="26"/>
        <end position="45"/>
    </location>
</feature>
<sequence length="240" mass="27085">MQEMIKLSFEATKKIILTVKKWFRRLLGRCMLSAVVLASCVLGLLTHPDVIKTAQEDLDVVRAGKFPVYEDEASLPFITAIVKEIMRWRVITPLGIQHNFPVDDGYLISHDSIIFANSSYEAKLTPLPRWAMLHDQTVYSEPSKFKPEHFMKTENWIWIPVIQLMLYGVLVDGWHAPLAPVKIPTNRSAGICPGRFIAFPAVWTAIASLLYVFDIEKQVDAVGSAIEPSIEDTVGVLKYT</sequence>
<name>A0A9P6EIX5_9AGAR</name>
<evidence type="ECO:0000256" key="2">
    <source>
        <dbReference type="ARBA" id="ARBA00004167"/>
    </source>
</evidence>
<evidence type="ECO:0000256" key="10">
    <source>
        <dbReference type="ARBA" id="ARBA00023004"/>
    </source>
</evidence>
<dbReference type="InterPro" id="IPR036396">
    <property type="entry name" value="Cyt_P450_sf"/>
</dbReference>
<protein>
    <submittedName>
        <fullName evidence="16">Cytochrome P450</fullName>
    </submittedName>
</protein>
<dbReference type="AlphaFoldDB" id="A0A9P6EIX5"/>
<keyword evidence="12 15" id="KW-0472">Membrane</keyword>
<evidence type="ECO:0000256" key="9">
    <source>
        <dbReference type="ARBA" id="ARBA00023002"/>
    </source>
</evidence>
<keyword evidence="9" id="KW-0560">Oxidoreductase</keyword>
<evidence type="ECO:0000256" key="11">
    <source>
        <dbReference type="ARBA" id="ARBA00023033"/>
    </source>
</evidence>
<dbReference type="PRINTS" id="PR00463">
    <property type="entry name" value="EP450I"/>
</dbReference>
<dbReference type="GO" id="GO:0005506">
    <property type="term" value="F:iron ion binding"/>
    <property type="evidence" value="ECO:0007669"/>
    <property type="project" value="InterPro"/>
</dbReference>
<feature type="transmembrane region" description="Helical" evidence="15">
    <location>
        <begin position="156"/>
        <end position="176"/>
    </location>
</feature>
<evidence type="ECO:0000256" key="3">
    <source>
        <dbReference type="ARBA" id="ARBA00005179"/>
    </source>
</evidence>
<accession>A0A9P6EIX5</accession>